<name>A0AAV0X713_9HEMI</name>
<proteinExistence type="predicted"/>
<feature type="region of interest" description="Disordered" evidence="1">
    <location>
        <begin position="1"/>
        <end position="30"/>
    </location>
</feature>
<comment type="caution">
    <text evidence="2">The sequence shown here is derived from an EMBL/GenBank/DDBJ whole genome shotgun (WGS) entry which is preliminary data.</text>
</comment>
<reference evidence="2 3" key="1">
    <citation type="submission" date="2023-01" db="EMBL/GenBank/DDBJ databases">
        <authorList>
            <person name="Whitehead M."/>
        </authorList>
    </citation>
    <scope>NUCLEOTIDE SEQUENCE [LARGE SCALE GENOMIC DNA]</scope>
</reference>
<evidence type="ECO:0000313" key="2">
    <source>
        <dbReference type="EMBL" id="CAI6364070.1"/>
    </source>
</evidence>
<accession>A0AAV0X713</accession>
<sequence length="119" mass="13400">MSLSQAMLNRRAFSDVLPDPPRSSRRKEEARQVEFVRIGQALKLDTIVKGDAPTSLATTGLFKRAPWEPQCFYPDFGHDIVCGDSWADTRLVISTENSGVFVIEGKYKLLSVIIRNCLR</sequence>
<dbReference type="Proteomes" id="UP001160148">
    <property type="component" value="Unassembled WGS sequence"/>
</dbReference>
<evidence type="ECO:0000313" key="3">
    <source>
        <dbReference type="Proteomes" id="UP001160148"/>
    </source>
</evidence>
<organism evidence="2 3">
    <name type="scientific">Macrosiphum euphorbiae</name>
    <name type="common">potato aphid</name>
    <dbReference type="NCBI Taxonomy" id="13131"/>
    <lineage>
        <taxon>Eukaryota</taxon>
        <taxon>Metazoa</taxon>
        <taxon>Ecdysozoa</taxon>
        <taxon>Arthropoda</taxon>
        <taxon>Hexapoda</taxon>
        <taxon>Insecta</taxon>
        <taxon>Pterygota</taxon>
        <taxon>Neoptera</taxon>
        <taxon>Paraneoptera</taxon>
        <taxon>Hemiptera</taxon>
        <taxon>Sternorrhyncha</taxon>
        <taxon>Aphidomorpha</taxon>
        <taxon>Aphidoidea</taxon>
        <taxon>Aphididae</taxon>
        <taxon>Macrosiphini</taxon>
        <taxon>Macrosiphum</taxon>
    </lineage>
</organism>
<evidence type="ECO:0000256" key="1">
    <source>
        <dbReference type="SAM" id="MobiDB-lite"/>
    </source>
</evidence>
<gene>
    <name evidence="2" type="ORF">MEUPH1_LOCUS18942</name>
</gene>
<dbReference type="AlphaFoldDB" id="A0AAV0X713"/>
<keyword evidence="3" id="KW-1185">Reference proteome</keyword>
<dbReference type="EMBL" id="CARXXK010000003">
    <property type="protein sequence ID" value="CAI6364070.1"/>
    <property type="molecule type" value="Genomic_DNA"/>
</dbReference>
<protein>
    <submittedName>
        <fullName evidence="2">Uncharacterized protein</fullName>
    </submittedName>
</protein>